<dbReference type="InParanoid" id="A0A7J8FAA9"/>
<reference evidence="2 3" key="1">
    <citation type="journal article" date="2020" name="Nature">
        <title>Six reference-quality genomes reveal evolution of bat adaptations.</title>
        <authorList>
            <person name="Jebb D."/>
            <person name="Huang Z."/>
            <person name="Pippel M."/>
            <person name="Hughes G.M."/>
            <person name="Lavrichenko K."/>
            <person name="Devanna P."/>
            <person name="Winkler S."/>
            <person name="Jermiin L.S."/>
            <person name="Skirmuntt E.C."/>
            <person name="Katzourakis A."/>
            <person name="Burkitt-Gray L."/>
            <person name="Ray D.A."/>
            <person name="Sullivan K.A.M."/>
            <person name="Roscito J.G."/>
            <person name="Kirilenko B.M."/>
            <person name="Davalos L.M."/>
            <person name="Corthals A.P."/>
            <person name="Power M.L."/>
            <person name="Jones G."/>
            <person name="Ransome R.D."/>
            <person name="Dechmann D.K.N."/>
            <person name="Locatelli A.G."/>
            <person name="Puechmaille S.J."/>
            <person name="Fedrigo O."/>
            <person name="Jarvis E.D."/>
            <person name="Hiller M."/>
            <person name="Vernes S.C."/>
            <person name="Myers E.W."/>
            <person name="Teeling E.C."/>
        </authorList>
    </citation>
    <scope>NUCLEOTIDE SEQUENCE [LARGE SCALE GENOMIC DNA]</scope>
    <source>
        <strain evidence="2">MMolMol1</strain>
        <tissue evidence="2">Muscle</tissue>
    </source>
</reference>
<gene>
    <name evidence="2" type="ORF">HJG59_008620</name>
</gene>
<sequence length="122" mass="13024">MPSWAGVPATSSAISRELLVALRTSHQILLPARTGGVSHRPLIAGYLQKSPSHRNHALLGKASTQPGLRPLVAWGSLTIVPVPAASSRPWGEDRSQVSGSPCLCQPREGLLPRNPIRWSALN</sequence>
<protein>
    <submittedName>
        <fullName evidence="2">Uncharacterized protein</fullName>
    </submittedName>
</protein>
<organism evidence="2 3">
    <name type="scientific">Molossus molossus</name>
    <name type="common">Pallas' mastiff bat</name>
    <name type="synonym">Vespertilio molossus</name>
    <dbReference type="NCBI Taxonomy" id="27622"/>
    <lineage>
        <taxon>Eukaryota</taxon>
        <taxon>Metazoa</taxon>
        <taxon>Chordata</taxon>
        <taxon>Craniata</taxon>
        <taxon>Vertebrata</taxon>
        <taxon>Euteleostomi</taxon>
        <taxon>Mammalia</taxon>
        <taxon>Eutheria</taxon>
        <taxon>Laurasiatheria</taxon>
        <taxon>Chiroptera</taxon>
        <taxon>Yangochiroptera</taxon>
        <taxon>Molossidae</taxon>
        <taxon>Molossus</taxon>
    </lineage>
</organism>
<name>A0A7J8FAA9_MOLMO</name>
<dbReference type="EMBL" id="JACASF010000012">
    <property type="protein sequence ID" value="KAF6444329.1"/>
    <property type="molecule type" value="Genomic_DNA"/>
</dbReference>
<dbReference type="Proteomes" id="UP000550707">
    <property type="component" value="Unassembled WGS sequence"/>
</dbReference>
<proteinExistence type="predicted"/>
<accession>A0A7J8FAA9</accession>
<evidence type="ECO:0000256" key="1">
    <source>
        <dbReference type="SAM" id="MobiDB-lite"/>
    </source>
</evidence>
<evidence type="ECO:0000313" key="2">
    <source>
        <dbReference type="EMBL" id="KAF6444329.1"/>
    </source>
</evidence>
<keyword evidence="3" id="KW-1185">Reference proteome</keyword>
<comment type="caution">
    <text evidence="2">The sequence shown here is derived from an EMBL/GenBank/DDBJ whole genome shotgun (WGS) entry which is preliminary data.</text>
</comment>
<dbReference type="AlphaFoldDB" id="A0A7J8FAA9"/>
<feature type="region of interest" description="Disordered" evidence="1">
    <location>
        <begin position="85"/>
        <end position="108"/>
    </location>
</feature>
<evidence type="ECO:0000313" key="3">
    <source>
        <dbReference type="Proteomes" id="UP000550707"/>
    </source>
</evidence>